<keyword evidence="1" id="KW-0349">Heme</keyword>
<dbReference type="Proteomes" id="UP001369815">
    <property type="component" value="Unassembled WGS sequence"/>
</dbReference>
<evidence type="ECO:0000256" key="3">
    <source>
        <dbReference type="ARBA" id="ARBA00023004"/>
    </source>
</evidence>
<dbReference type="InterPro" id="IPR016084">
    <property type="entry name" value="Haem_Oase-like_multi-hlx"/>
</dbReference>
<evidence type="ECO:0000313" key="5">
    <source>
        <dbReference type="EMBL" id="KAK6954692.1"/>
    </source>
</evidence>
<keyword evidence="2" id="KW-0479">Metal-binding</keyword>
<organism evidence="5 6">
    <name type="scientific">Daldinia eschscholtzii</name>
    <dbReference type="NCBI Taxonomy" id="292717"/>
    <lineage>
        <taxon>Eukaryota</taxon>
        <taxon>Fungi</taxon>
        <taxon>Dikarya</taxon>
        <taxon>Ascomycota</taxon>
        <taxon>Pezizomycotina</taxon>
        <taxon>Sordariomycetes</taxon>
        <taxon>Xylariomycetidae</taxon>
        <taxon>Xylariales</taxon>
        <taxon>Hypoxylaceae</taxon>
        <taxon>Daldinia</taxon>
    </lineage>
</organism>
<sequence length="300" mass="33716">MPSKTENVVTTATPTLGEEINIATRPLHTNLNKLIIHRLRLALPPHAGDAKNYVTGLLHIAPIYQAFEREWDAILEDSPTAAKSEDRVRSLLADLHIDGLARANALQEDIATLLGRNDALVRTRMESVSQAPVLVEFQEHIRKAIQARPHVLVAYAWVLYMALFSGGRFIRASLERVDRSTGFWEHPASSNDTSEPEFRMPGAFDAFPVEEDLRKNYSQPPPLNFFRFDTPEDGEDLKNIFKETLAMETSIPEPRLTDEERADIVKEAQAIFEHMICIVGELDKICGTEYEEQVAAATAK</sequence>
<dbReference type="Gene3D" id="1.20.910.10">
    <property type="entry name" value="Heme oxygenase-like"/>
    <property type="match status" value="1"/>
</dbReference>
<dbReference type="CDD" id="cd19165">
    <property type="entry name" value="HemeO"/>
    <property type="match status" value="1"/>
</dbReference>
<proteinExistence type="predicted"/>
<dbReference type="EMBL" id="JBANMG010000004">
    <property type="protein sequence ID" value="KAK6954692.1"/>
    <property type="molecule type" value="Genomic_DNA"/>
</dbReference>
<evidence type="ECO:0000256" key="1">
    <source>
        <dbReference type="ARBA" id="ARBA00022617"/>
    </source>
</evidence>
<keyword evidence="6" id="KW-1185">Reference proteome</keyword>
<dbReference type="GO" id="GO:0006788">
    <property type="term" value="P:heme oxidation"/>
    <property type="evidence" value="ECO:0007669"/>
    <property type="project" value="InterPro"/>
</dbReference>
<comment type="caution">
    <text evidence="5">The sequence shown here is derived from an EMBL/GenBank/DDBJ whole genome shotgun (WGS) entry which is preliminary data.</text>
</comment>
<keyword evidence="4" id="KW-1133">Transmembrane helix</keyword>
<accession>A0AAX6MR90</accession>
<name>A0AAX6MR90_9PEZI</name>
<keyword evidence="3" id="KW-0408">Iron</keyword>
<dbReference type="AlphaFoldDB" id="A0AAX6MR90"/>
<evidence type="ECO:0000256" key="2">
    <source>
        <dbReference type="ARBA" id="ARBA00022723"/>
    </source>
</evidence>
<feature type="transmembrane region" description="Helical" evidence="4">
    <location>
        <begin position="152"/>
        <end position="170"/>
    </location>
</feature>
<evidence type="ECO:0008006" key="7">
    <source>
        <dbReference type="Google" id="ProtNLM"/>
    </source>
</evidence>
<dbReference type="PANTHER" id="PTHR10720:SF0">
    <property type="entry name" value="HEME OXYGENASE"/>
    <property type="match status" value="1"/>
</dbReference>
<evidence type="ECO:0000313" key="6">
    <source>
        <dbReference type="Proteomes" id="UP001369815"/>
    </source>
</evidence>
<dbReference type="GO" id="GO:0046872">
    <property type="term" value="F:metal ion binding"/>
    <property type="evidence" value="ECO:0007669"/>
    <property type="project" value="UniProtKB-KW"/>
</dbReference>
<reference evidence="5 6" key="1">
    <citation type="journal article" date="2024" name="Front Chem Biol">
        <title>Unveiling the potential of Daldinia eschscholtzii MFLUCC 19-0629 through bioactivity and bioinformatics studies for enhanced sustainable agriculture production.</title>
        <authorList>
            <person name="Brooks S."/>
            <person name="Weaver J.A."/>
            <person name="Klomchit A."/>
            <person name="Alharthi S.A."/>
            <person name="Onlamun T."/>
            <person name="Nurani R."/>
            <person name="Vong T.K."/>
            <person name="Alberti F."/>
            <person name="Greco C."/>
        </authorList>
    </citation>
    <scope>NUCLEOTIDE SEQUENCE [LARGE SCALE GENOMIC DNA]</scope>
    <source>
        <strain evidence="5">MFLUCC 19-0629</strain>
    </source>
</reference>
<dbReference type="Pfam" id="PF01126">
    <property type="entry name" value="Heme_oxygenase"/>
    <property type="match status" value="1"/>
</dbReference>
<dbReference type="PANTHER" id="PTHR10720">
    <property type="entry name" value="HEME OXYGENASE"/>
    <property type="match status" value="1"/>
</dbReference>
<protein>
    <recommendedName>
        <fullName evidence="7">Heme oxygenase-like protein</fullName>
    </recommendedName>
</protein>
<keyword evidence="4" id="KW-0472">Membrane</keyword>
<evidence type="ECO:0000256" key="4">
    <source>
        <dbReference type="SAM" id="Phobius"/>
    </source>
</evidence>
<keyword evidence="4" id="KW-0812">Transmembrane</keyword>
<dbReference type="InterPro" id="IPR002051">
    <property type="entry name" value="Haem_Oase"/>
</dbReference>
<dbReference type="InterPro" id="IPR016053">
    <property type="entry name" value="Haem_Oase-like"/>
</dbReference>
<dbReference type="GO" id="GO:0004392">
    <property type="term" value="F:heme oxygenase (decyclizing) activity"/>
    <property type="evidence" value="ECO:0007669"/>
    <property type="project" value="InterPro"/>
</dbReference>
<dbReference type="SUPFAM" id="SSF48613">
    <property type="entry name" value="Heme oxygenase-like"/>
    <property type="match status" value="1"/>
</dbReference>
<gene>
    <name evidence="5" type="ORF">Daesc_004660</name>
</gene>